<sequence length="172" mass="18669">MEAAGPNCAHPLGLSAVRVAKRSVCWLTEFENPRVDHRQRLWEVPCDLNFIALSWPAVTPMTSMYRVPSGSGRSVLVLERLQFMFRWGSSPIPSSTSTRSSAADSAPTSLPFSPFSSPAQFARIHSATYSPPSFPLRSASYNASWPASLVMAGSAPVVIKALTHDMYPLTAA</sequence>
<reference evidence="1" key="1">
    <citation type="submission" date="2020-02" db="EMBL/GenBank/DDBJ databases">
        <authorList>
            <person name="Palmer J.M."/>
        </authorList>
    </citation>
    <scope>NUCLEOTIDE SEQUENCE</scope>
    <source>
        <strain evidence="1">EPUS1.4</strain>
        <tissue evidence="1">Thallus</tissue>
    </source>
</reference>
<proteinExistence type="predicted"/>
<evidence type="ECO:0000313" key="2">
    <source>
        <dbReference type="Proteomes" id="UP000606974"/>
    </source>
</evidence>
<gene>
    <name evidence="1" type="ORF">GJ744_007975</name>
</gene>
<dbReference type="Proteomes" id="UP000606974">
    <property type="component" value="Unassembled WGS sequence"/>
</dbReference>
<comment type="caution">
    <text evidence="1">The sequence shown here is derived from an EMBL/GenBank/DDBJ whole genome shotgun (WGS) entry which is preliminary data.</text>
</comment>
<dbReference type="EMBL" id="JAACFV010000041">
    <property type="protein sequence ID" value="KAF7509412.1"/>
    <property type="molecule type" value="Genomic_DNA"/>
</dbReference>
<keyword evidence="2" id="KW-1185">Reference proteome</keyword>
<name>A0A8H7E4U0_9EURO</name>
<evidence type="ECO:0000313" key="1">
    <source>
        <dbReference type="EMBL" id="KAF7509412.1"/>
    </source>
</evidence>
<accession>A0A8H7E4U0</accession>
<dbReference type="AlphaFoldDB" id="A0A8H7E4U0"/>
<protein>
    <submittedName>
        <fullName evidence="1">Uncharacterized protein</fullName>
    </submittedName>
</protein>
<organism evidence="1 2">
    <name type="scientific">Endocarpon pusillum</name>
    <dbReference type="NCBI Taxonomy" id="364733"/>
    <lineage>
        <taxon>Eukaryota</taxon>
        <taxon>Fungi</taxon>
        <taxon>Dikarya</taxon>
        <taxon>Ascomycota</taxon>
        <taxon>Pezizomycotina</taxon>
        <taxon>Eurotiomycetes</taxon>
        <taxon>Chaetothyriomycetidae</taxon>
        <taxon>Verrucariales</taxon>
        <taxon>Verrucariaceae</taxon>
        <taxon>Endocarpon</taxon>
    </lineage>
</organism>